<sequence length="85" mass="9027">MTLSLQLSNLLYGHSRPLFAPLNLQCRSGDIWAVLGANGRGKSTLLDTLTGVLTPIGGGFTCTGGIAIVPQHFRRLLAGRCATWC</sequence>
<accession>A0A7H4MXE2</accession>
<dbReference type="SUPFAM" id="SSF52540">
    <property type="entry name" value="P-loop containing nucleoside triphosphate hydrolases"/>
    <property type="match status" value="1"/>
</dbReference>
<evidence type="ECO:0000313" key="2">
    <source>
        <dbReference type="EMBL" id="STT07755.1"/>
    </source>
</evidence>
<feature type="domain" description="ABC transporter" evidence="1">
    <location>
        <begin position="21"/>
        <end position="63"/>
    </location>
</feature>
<evidence type="ECO:0000313" key="3">
    <source>
        <dbReference type="Proteomes" id="UP000255050"/>
    </source>
</evidence>
<dbReference type="Proteomes" id="UP000255050">
    <property type="component" value="Unassembled WGS sequence"/>
</dbReference>
<evidence type="ECO:0000259" key="1">
    <source>
        <dbReference type="Pfam" id="PF00005"/>
    </source>
</evidence>
<dbReference type="GO" id="GO:0016887">
    <property type="term" value="F:ATP hydrolysis activity"/>
    <property type="evidence" value="ECO:0007669"/>
    <property type="project" value="InterPro"/>
</dbReference>
<dbReference type="GO" id="GO:0005524">
    <property type="term" value="F:ATP binding"/>
    <property type="evidence" value="ECO:0007669"/>
    <property type="project" value="InterPro"/>
</dbReference>
<comment type="caution">
    <text evidence="2">The sequence shown here is derived from an EMBL/GenBank/DDBJ whole genome shotgun (WGS) entry which is preliminary data.</text>
</comment>
<dbReference type="EMBL" id="UGJR01000006">
    <property type="protein sequence ID" value="STT07755.1"/>
    <property type="molecule type" value="Genomic_DNA"/>
</dbReference>
<dbReference type="Pfam" id="PF00005">
    <property type="entry name" value="ABC_tran"/>
    <property type="match status" value="1"/>
</dbReference>
<dbReference type="AlphaFoldDB" id="A0A7H4MXE2"/>
<organism evidence="2 3">
    <name type="scientific">Klebsiella michiganensis</name>
    <dbReference type="NCBI Taxonomy" id="1134687"/>
    <lineage>
        <taxon>Bacteria</taxon>
        <taxon>Pseudomonadati</taxon>
        <taxon>Pseudomonadota</taxon>
        <taxon>Gammaproteobacteria</taxon>
        <taxon>Enterobacterales</taxon>
        <taxon>Enterobacteriaceae</taxon>
        <taxon>Klebsiella/Raoultella group</taxon>
        <taxon>Klebsiella</taxon>
    </lineage>
</organism>
<dbReference type="InterPro" id="IPR027417">
    <property type="entry name" value="P-loop_NTPase"/>
</dbReference>
<protein>
    <submittedName>
        <fullName evidence="2">ABC-type cobalamin/Fe3+-siderophores transport system protein</fullName>
    </submittedName>
</protein>
<proteinExistence type="predicted"/>
<dbReference type="InterPro" id="IPR003439">
    <property type="entry name" value="ABC_transporter-like_ATP-bd"/>
</dbReference>
<reference evidence="2 3" key="1">
    <citation type="submission" date="2018-06" db="EMBL/GenBank/DDBJ databases">
        <authorList>
            <consortium name="Pathogen Informatics"/>
            <person name="Doyle S."/>
        </authorList>
    </citation>
    <scope>NUCLEOTIDE SEQUENCE [LARGE SCALE GENOMIC DNA]</scope>
    <source>
        <strain evidence="2 3">NCTC11694</strain>
    </source>
</reference>
<dbReference type="Gene3D" id="3.40.50.300">
    <property type="entry name" value="P-loop containing nucleotide triphosphate hydrolases"/>
    <property type="match status" value="1"/>
</dbReference>
<name>A0A7H4MXE2_9ENTR</name>
<gene>
    <name evidence="2" type="ORF">NCTC11694_07379</name>
</gene>